<feature type="compositionally biased region" description="Pro residues" evidence="1">
    <location>
        <begin position="789"/>
        <end position="798"/>
    </location>
</feature>
<feature type="region of interest" description="Disordered" evidence="1">
    <location>
        <begin position="1076"/>
        <end position="1102"/>
    </location>
</feature>
<feature type="compositionally biased region" description="Basic and acidic residues" evidence="1">
    <location>
        <begin position="1575"/>
        <end position="1586"/>
    </location>
</feature>
<feature type="region of interest" description="Disordered" evidence="1">
    <location>
        <begin position="751"/>
        <end position="803"/>
    </location>
</feature>
<feature type="compositionally biased region" description="Low complexity" evidence="1">
    <location>
        <begin position="1356"/>
        <end position="1384"/>
    </location>
</feature>
<feature type="compositionally biased region" description="Low complexity" evidence="1">
    <location>
        <begin position="253"/>
        <end position="266"/>
    </location>
</feature>
<proteinExistence type="predicted"/>
<feature type="region of interest" description="Disordered" evidence="1">
    <location>
        <begin position="406"/>
        <end position="460"/>
    </location>
</feature>
<dbReference type="CDD" id="cd00043">
    <property type="entry name" value="CYCLIN_SF"/>
    <property type="match status" value="1"/>
</dbReference>
<feature type="region of interest" description="Disordered" evidence="1">
    <location>
        <begin position="1539"/>
        <end position="1591"/>
    </location>
</feature>
<feature type="compositionally biased region" description="Basic and acidic residues" evidence="1">
    <location>
        <begin position="42"/>
        <end position="54"/>
    </location>
</feature>
<dbReference type="Gene3D" id="1.20.5.2050">
    <property type="match status" value="1"/>
</dbReference>
<dbReference type="EMBL" id="LN714485">
    <property type="protein sequence ID" value="CEL69111.1"/>
    <property type="molecule type" value="Genomic_DNA"/>
</dbReference>
<feature type="compositionally biased region" description="Basic and acidic residues" evidence="1">
    <location>
        <begin position="1961"/>
        <end position="1982"/>
    </location>
</feature>
<feature type="region of interest" description="Disordered" evidence="1">
    <location>
        <begin position="1923"/>
        <end position="1982"/>
    </location>
</feature>
<feature type="region of interest" description="Disordered" evidence="1">
    <location>
        <begin position="1307"/>
        <end position="1453"/>
    </location>
</feature>
<feature type="region of interest" description="Disordered" evidence="1">
    <location>
        <begin position="232"/>
        <end position="272"/>
    </location>
</feature>
<feature type="region of interest" description="Disordered" evidence="1">
    <location>
        <begin position="615"/>
        <end position="651"/>
    </location>
</feature>
<reference evidence="2" key="1">
    <citation type="journal article" date="2015" name="PLoS ONE">
        <title>Comprehensive Evaluation of Toxoplasma gondii VEG and Neospora caninum LIV Genomes with Tachyzoite Stage Transcriptome and Proteome Defines Novel Transcript Features.</title>
        <authorList>
            <person name="Ramaprasad A."/>
            <person name="Mourier T."/>
            <person name="Naeem R."/>
            <person name="Malas T.B."/>
            <person name="Moussa E."/>
            <person name="Panigrahi A."/>
            <person name="Vermont S.J."/>
            <person name="Otto T.D."/>
            <person name="Wastling J."/>
            <person name="Pain A."/>
        </authorList>
    </citation>
    <scope>NUCLEOTIDE SEQUENCE</scope>
    <source>
        <strain evidence="2">Liverpool</strain>
    </source>
</reference>
<evidence type="ECO:0000256" key="1">
    <source>
        <dbReference type="SAM" id="MobiDB-lite"/>
    </source>
</evidence>
<feature type="compositionally biased region" description="Low complexity" evidence="1">
    <location>
        <begin position="1548"/>
        <end position="1569"/>
    </location>
</feature>
<feature type="compositionally biased region" description="Basic and acidic residues" evidence="1">
    <location>
        <begin position="630"/>
        <end position="645"/>
    </location>
</feature>
<name>A0A0F7UJ93_NEOCL</name>
<feature type="compositionally biased region" description="Basic and acidic residues" evidence="1">
    <location>
        <begin position="915"/>
        <end position="930"/>
    </location>
</feature>
<feature type="region of interest" description="Disordered" evidence="1">
    <location>
        <begin position="29"/>
        <end position="217"/>
    </location>
</feature>
<protein>
    <submittedName>
        <fullName evidence="2">AP2 domain transcription factor AP2X-3</fullName>
    </submittedName>
</protein>
<feature type="compositionally biased region" description="Acidic residues" evidence="1">
    <location>
        <begin position="1942"/>
        <end position="1960"/>
    </location>
</feature>
<feature type="compositionally biased region" description="Acidic residues" evidence="1">
    <location>
        <begin position="1077"/>
        <end position="1090"/>
    </location>
</feature>
<feature type="compositionally biased region" description="Low complexity" evidence="1">
    <location>
        <begin position="1230"/>
        <end position="1284"/>
    </location>
</feature>
<feature type="region of interest" description="Disordered" evidence="1">
    <location>
        <begin position="1631"/>
        <end position="1702"/>
    </location>
</feature>
<feature type="compositionally biased region" description="Low complexity" evidence="1">
    <location>
        <begin position="232"/>
        <end position="242"/>
    </location>
</feature>
<feature type="region of interest" description="Disordered" evidence="1">
    <location>
        <begin position="1229"/>
        <end position="1284"/>
    </location>
</feature>
<feature type="compositionally biased region" description="Basic and acidic residues" evidence="1">
    <location>
        <begin position="774"/>
        <end position="786"/>
    </location>
</feature>
<feature type="region of interest" description="Disordered" evidence="1">
    <location>
        <begin position="970"/>
        <end position="1001"/>
    </location>
</feature>
<accession>A0A0F7UJ93</accession>
<gene>
    <name evidence="2" type="ORF">BN1204_048320</name>
</gene>
<feature type="compositionally biased region" description="Polar residues" evidence="1">
    <location>
        <begin position="451"/>
        <end position="460"/>
    </location>
</feature>
<sequence length="1982" mass="206490">MERPAEVPGSPVEAMEAAEPELGLHLAKRRRLSAAEESEDFTPEHTDRRQEVRSRPPIVLPGIVSRASPYGLIAVSDAESGRASRRTRSSASLETSAEEKETGTSPELGPGASWSVARAKGNGAKGRGSGDTGQSEKRGVSESRGPLGGRAVAPGPRRADDERMSTSSHSPAGDGTHAVCWDSDALPSPSDLGLSEADDEEMSPRKHPLPVAEKKNLARFAEHPLQSVGIASFSVPSGASSSKGYPPTRSPFVADSDAAVSPAASGSSGGGVGAGGACEIGGAVLQGARGAFADLEGNGPTTAKATPAAHSHLGNMSGVFGDDMRREAEEDSLLSANLGLGGSGGVLTVEELLAKPAERAQEPREAEGAKTDFDCLAALIQDALGEAGGAKRRRRAPLAGFNAPLSAHPASASVSVEPHLGGVGNRARGASLTTGEAEARAESDGEAVPGSSRQSSLRLQYDTRNGGTYEEDLDDVSLSVLLGQPDGSGKAARSASADASTAASVSSVFPSEACSVYAPGQHGRPTQSQDPAKERQRRLARDRETLNLSAQIAGRFKSCRTEDVMRLFRRYLAASSRQVRDPATLERVVAACCYISSRQAMDGLSLSDICHEMDASNGQDARPRQGRVKKPADEAAGRPESDRGRAGASSSTRCKSLGKWVVRICRKLQLQSLPEKEEDPEDRANRVLARVKQLLIAKMEEEEQRRPQLVDALVRATQDAEQKRLKGAAEESEATSLVSLDFLLGGDQRRRDDNWDGDSAFDSAETANQAGLPRDAEDGRESEIEQRPPQAPNAPAPAPGSQERQALNAIEALLAQVAGGTSFDCFGGFSSPTDADLPGGTLPAGGDACAALGLLKSGRDDLSSAGLRAVDGEARASEAERKTGRGDATDREGRPGDSAAVERDADMASSSQAASRDDLVNGVGGERRDGTVTGASGAPGDRAEKNGDNPAAFLGQDICPSLFDPVDLPGLSASRSPAEGDSSLQSLLHASPDGDSSPFSPVLTSLLSASLPPSETLAKAKETQPAARLQLQRFTWLQKMRAEALEKLKKEKDAVFRGLVLLQRILQLFYDAKQDEAGDERDDEGEEDGEREGKKRHRGWTEEDPLDKRWRARGRCDSVSLASLIIIVFKWMQIPVPQRIALDALHVDRKSVYKRRLEQMQILKTLFGRLRGMMEEKGGSSSPAPSAEHLAASLPPHLASLLQQVIHSPATMQRLLALADEEEELGNFISSSQSLGSNSDSGKAPGSLGGASSSPPASSSLLPIEASPAPPSFASQPVAPSAEAGSDLASSSFLAAFLAQVAGEREGSGKAQGVDAEKAQLGDFQSRKKRRTSHSSLPSADKGRGSLYDSDDREASSAVPSPPSLASLCSSLASSSPLNPSDSPTASGQMASPRSARSRLAGEATLHGVGTAGDSSMASSVRAAEGLGTPGNAASRLFPSPFGSGDGQSQMDLEGCKPDLRGRSLLELGSVDSSSSFALGFTLAEALLRHGLCLPSPQVPPATGLPADAPHFPATEPLAEASLPAGDALCMQAAEGFSPAAHGKPRRGSACPAAASPASAPYRSSMASPFGADPDAGRESEGREAEPNNVFFDNRATRDIIASFLASASADGHLGSVGSASAALRARHALDEEARTQQARRPLAPSPKSFLQNGTARVGRSASGTFSSRRPSSRVPPLPSASAYRSRPGGDGASRQRSSSPSSLFAAAASMAGALPGSLAASRPGVSGALSPALERPQRDDLVAQGLEACRRGDFEDASVQPSSPMAALALLPPSASLAASSRFFGASAGRSHAASATGSAFGSALALGLPGAAAAGPVGSDPSLSSSSIALATVAHLKAAEKALLDSVPDSARVVSLQFERTQQRWVCKWQRHKPAGAPANRKEPWHRRCFSVIKYGYEGAHALAAAVAKKLRDGRRALLQQQRRMEEEADVEGIPRDDEGVTGEAEEEGAVVGAEEEETDRRLEADGDTTPRRAAEEGKQ</sequence>
<feature type="compositionally biased region" description="Basic and acidic residues" evidence="1">
    <location>
        <begin position="870"/>
        <end position="906"/>
    </location>
</feature>
<organism evidence="2">
    <name type="scientific">Neospora caninum (strain Liverpool)</name>
    <dbReference type="NCBI Taxonomy" id="572307"/>
    <lineage>
        <taxon>Eukaryota</taxon>
        <taxon>Sar</taxon>
        <taxon>Alveolata</taxon>
        <taxon>Apicomplexa</taxon>
        <taxon>Conoidasida</taxon>
        <taxon>Coccidia</taxon>
        <taxon>Eucoccidiorida</taxon>
        <taxon>Eimeriorina</taxon>
        <taxon>Sarcocystidae</taxon>
        <taxon>Neospora</taxon>
    </lineage>
</organism>
<feature type="compositionally biased region" description="Low complexity" evidence="1">
    <location>
        <begin position="1693"/>
        <end position="1702"/>
    </location>
</feature>
<feature type="region of interest" description="Disordered" evidence="1">
    <location>
        <begin position="866"/>
        <end position="953"/>
    </location>
</feature>
<evidence type="ECO:0000313" key="2">
    <source>
        <dbReference type="EMBL" id="CEL69111.1"/>
    </source>
</evidence>